<dbReference type="GO" id="GO:0043657">
    <property type="term" value="C:host cell"/>
    <property type="evidence" value="ECO:0007669"/>
    <property type="project" value="UniProtKB-SubCell"/>
</dbReference>
<dbReference type="KEGG" id="lbc:LACBIDRAFT_318349"/>
<reference evidence="5 6" key="1">
    <citation type="journal article" date="2008" name="Nature">
        <title>The genome of Laccaria bicolor provides insights into mycorrhizal symbiosis.</title>
        <authorList>
            <person name="Martin F."/>
            <person name="Aerts A."/>
            <person name="Ahren D."/>
            <person name="Brun A."/>
            <person name="Danchin E.G.J."/>
            <person name="Duchaussoy F."/>
            <person name="Gibon J."/>
            <person name="Kohler A."/>
            <person name="Lindquist E."/>
            <person name="Pereda V."/>
            <person name="Salamov A."/>
            <person name="Shapiro H.J."/>
            <person name="Wuyts J."/>
            <person name="Blaudez D."/>
            <person name="Buee M."/>
            <person name="Brokstein P."/>
            <person name="Canbaeck B."/>
            <person name="Cohen D."/>
            <person name="Courty P.E."/>
            <person name="Coutinho P.M."/>
            <person name="Delaruelle C."/>
            <person name="Detter J.C."/>
            <person name="Deveau A."/>
            <person name="DiFazio S."/>
            <person name="Duplessis S."/>
            <person name="Fraissinet-Tachet L."/>
            <person name="Lucic E."/>
            <person name="Frey-Klett P."/>
            <person name="Fourrey C."/>
            <person name="Feussner I."/>
            <person name="Gay G."/>
            <person name="Grimwood J."/>
            <person name="Hoegger P.J."/>
            <person name="Jain P."/>
            <person name="Kilaru S."/>
            <person name="Labbe J."/>
            <person name="Lin Y.C."/>
            <person name="Legue V."/>
            <person name="Le Tacon F."/>
            <person name="Marmeisse R."/>
            <person name="Melayah D."/>
            <person name="Montanini B."/>
            <person name="Muratet M."/>
            <person name="Nehls U."/>
            <person name="Niculita-Hirzel H."/>
            <person name="Oudot-Le Secq M.P."/>
            <person name="Peter M."/>
            <person name="Quesneville H."/>
            <person name="Rajashekar B."/>
            <person name="Reich M."/>
            <person name="Rouhier N."/>
            <person name="Schmutz J."/>
            <person name="Yin T."/>
            <person name="Chalot M."/>
            <person name="Henrissat B."/>
            <person name="Kuees U."/>
            <person name="Lucas S."/>
            <person name="Van de Peer Y."/>
            <person name="Podila G.K."/>
            <person name="Polle A."/>
            <person name="Pukkila P.J."/>
            <person name="Richardson P.M."/>
            <person name="Rouze P."/>
            <person name="Sanders I.R."/>
            <person name="Stajich J.E."/>
            <person name="Tunlid A."/>
            <person name="Tuskan G."/>
            <person name="Grigoriev I.V."/>
        </authorList>
    </citation>
    <scope>NUCLEOTIDE SEQUENCE [LARGE SCALE GENOMIC DNA]</scope>
    <source>
        <strain evidence="6">S238N-H82 / ATCC MYA-4686</strain>
    </source>
</reference>
<dbReference type="AlphaFoldDB" id="B0D6J3"/>
<comment type="subcellular location">
    <subcellularLocation>
        <location evidence="1">Host cell</location>
    </subcellularLocation>
    <subcellularLocation>
        <location evidence="2">Secreted</location>
    </subcellularLocation>
</comment>
<keyword evidence="3" id="KW-0964">Secreted</keyword>
<dbReference type="InParanoid" id="B0D6J3"/>
<dbReference type="SUPFAM" id="SSF56112">
    <property type="entry name" value="Protein kinase-like (PK-like)"/>
    <property type="match status" value="1"/>
</dbReference>
<dbReference type="HOGENOM" id="CLU_013871_2_3_1"/>
<dbReference type="InterPro" id="IPR000719">
    <property type="entry name" value="Prot_kinase_dom"/>
</dbReference>
<evidence type="ECO:0000259" key="4">
    <source>
        <dbReference type="PROSITE" id="PS50011"/>
    </source>
</evidence>
<dbReference type="EMBL" id="DS547098">
    <property type="protein sequence ID" value="EDR09966.1"/>
    <property type="molecule type" value="Genomic_DNA"/>
</dbReference>
<dbReference type="Proteomes" id="UP000001194">
    <property type="component" value="Unassembled WGS sequence"/>
</dbReference>
<dbReference type="GO" id="GO:0005524">
    <property type="term" value="F:ATP binding"/>
    <property type="evidence" value="ECO:0007669"/>
    <property type="project" value="InterPro"/>
</dbReference>
<organism evidence="6">
    <name type="scientific">Laccaria bicolor (strain S238N-H82 / ATCC MYA-4686)</name>
    <name type="common">Bicoloured deceiver</name>
    <name type="synonym">Laccaria laccata var. bicolor</name>
    <dbReference type="NCBI Taxonomy" id="486041"/>
    <lineage>
        <taxon>Eukaryota</taxon>
        <taxon>Fungi</taxon>
        <taxon>Dikarya</taxon>
        <taxon>Basidiomycota</taxon>
        <taxon>Agaricomycotina</taxon>
        <taxon>Agaricomycetes</taxon>
        <taxon>Agaricomycetidae</taxon>
        <taxon>Agaricales</taxon>
        <taxon>Agaricineae</taxon>
        <taxon>Hydnangiaceae</taxon>
        <taxon>Laccaria</taxon>
    </lineage>
</organism>
<dbReference type="GeneID" id="6074776"/>
<dbReference type="InterPro" id="IPR045379">
    <property type="entry name" value="Crinkler_N"/>
</dbReference>
<dbReference type="InterPro" id="IPR011009">
    <property type="entry name" value="Kinase-like_dom_sf"/>
</dbReference>
<proteinExistence type="predicted"/>
<feature type="domain" description="Protein kinase" evidence="4">
    <location>
        <begin position="490"/>
        <end position="721"/>
    </location>
</feature>
<dbReference type="RefSeq" id="XP_001879351.1">
    <property type="nucleotide sequence ID" value="XM_001879316.1"/>
</dbReference>
<evidence type="ECO:0000313" key="5">
    <source>
        <dbReference type="EMBL" id="EDR09966.1"/>
    </source>
</evidence>
<accession>B0D6J3</accession>
<dbReference type="Gene3D" id="1.10.510.10">
    <property type="entry name" value="Transferase(Phosphotransferase) domain 1"/>
    <property type="match status" value="1"/>
</dbReference>
<evidence type="ECO:0000256" key="1">
    <source>
        <dbReference type="ARBA" id="ARBA00004340"/>
    </source>
</evidence>
<dbReference type="Pfam" id="PF06293">
    <property type="entry name" value="Kdo"/>
    <property type="match status" value="1"/>
</dbReference>
<dbReference type="PROSITE" id="PS50011">
    <property type="entry name" value="PROTEIN_KINASE_DOM"/>
    <property type="match status" value="1"/>
</dbReference>
<dbReference type="OrthoDB" id="4062651at2759"/>
<keyword evidence="6" id="KW-1185">Reference proteome</keyword>
<dbReference type="GO" id="GO:0004672">
    <property type="term" value="F:protein kinase activity"/>
    <property type="evidence" value="ECO:0007669"/>
    <property type="project" value="InterPro"/>
</dbReference>
<evidence type="ECO:0000256" key="3">
    <source>
        <dbReference type="ARBA" id="ARBA00022525"/>
    </source>
</evidence>
<protein>
    <submittedName>
        <fullName evidence="5">Predicted protein</fullName>
    </submittedName>
</protein>
<gene>
    <name evidence="5" type="ORF">LACBIDRAFT_318349</name>
</gene>
<evidence type="ECO:0000313" key="6">
    <source>
        <dbReference type="Proteomes" id="UP000001194"/>
    </source>
</evidence>
<dbReference type="Pfam" id="PF20147">
    <property type="entry name" value="Crinkler"/>
    <property type="match status" value="2"/>
</dbReference>
<sequence length="721" mass="81388">MARFWCLLDNDAIGPFAVDIGLDEMVVDLQKLIRSSKNRLRQYDVEDIAVYKLEEPIPLVPFTDLRQRIENKEEIETFPPESLSDIFPDRVADRTLHFLVKLRTQAPAGLLAPTAISVSSSAGSILSNADNYLTLYCWVLNKSVNPFPIDIGKSKGLGHLRTMIKKDNEHQFAAIDADTLAIWKLSPPILVAEISTKLKDVQSPQQIPGCVKLDGVDELSEHFSSAPRKHLHIIVEAPTQNRGMKRRRGELDDLTAEKSRLFKMAKQAPSSLSEPSTFQTAAQDVVACNRPFDWDTIPITLLQEEFGLFMDDRKVLPSPKSQELLQALTVAACKWHENETQRRSEIQKVFNDVAGFYLSAEFIDGTEYKTHGNSTVNIMPAVIRKCNNDAECALREATGLYVQFLVKVLDRRGMGNRFPCILLIDTGSYFGLYGCLWTGERLHVEPLTSFYDLQTHWTDESGRQAIAGSLNAFLNAIPRLEAHYTRLASIALIALPDPSPLNRVYPYKTSYDDENGQRINFSYRSRVDDKLVFVAEPDKSTDKDIGTLCIKFTRRYSEDAHRFLAQLGYAPRLRAVVRLPGGWNMVVMDYSNYKQLYESMPQMSKEQQYAITAKVIEVVQKLHDAGFVHGDLQSSNVLVDCGMSTSKDDIKIHLIDFDWAGRQGEVVYPMGVNTVTVRRPEGALDGKPILVEHDLVMVNSFPKHEIALLHAYVHTFGNLYR</sequence>
<dbReference type="GO" id="GO:0005576">
    <property type="term" value="C:extracellular region"/>
    <property type="evidence" value="ECO:0007669"/>
    <property type="project" value="UniProtKB-SubCell"/>
</dbReference>
<name>B0D6J3_LACBS</name>
<evidence type="ECO:0000256" key="2">
    <source>
        <dbReference type="ARBA" id="ARBA00004613"/>
    </source>
</evidence>